<evidence type="ECO:0000313" key="1">
    <source>
        <dbReference type="EMBL" id="RIJ30098.1"/>
    </source>
</evidence>
<evidence type="ECO:0000313" key="2">
    <source>
        <dbReference type="Proteomes" id="UP000266385"/>
    </source>
</evidence>
<accession>A0A399RFE9</accession>
<proteinExistence type="predicted"/>
<dbReference type="SUPFAM" id="SSF53335">
    <property type="entry name" value="S-adenosyl-L-methionine-dependent methyltransferases"/>
    <property type="match status" value="1"/>
</dbReference>
<name>A0A399RFE9_9PROT</name>
<sequence length="235" mass="25790">MSKLFEELDYQVTDIGAVSLRRRRILSLDKDVWEVLLGDEHLMSSLFTASEVALAQLGLAALGEAPAEGWDVVVGGLGLGYTAATVLEDARVGCLRVVELLAPVIEWHEKRLVPLDPPLVADKRCRVVEGDFFALAASDEGFGGPQDAILIDIDHTPDWLLDQRSGSFYSEEGLAKLARHLKPGGVMGLWSDARADEAFVARMAKVFSNAWSEPVTFHNPLQDKPFTQTVYLART</sequence>
<dbReference type="AlphaFoldDB" id="A0A399RFE9"/>
<gene>
    <name evidence="1" type="ORF">D1223_05435</name>
</gene>
<keyword evidence="2" id="KW-1185">Reference proteome</keyword>
<dbReference type="RefSeq" id="WP_119375417.1">
    <property type="nucleotide sequence ID" value="NZ_QWFX01000006.1"/>
</dbReference>
<dbReference type="InterPro" id="IPR029063">
    <property type="entry name" value="SAM-dependent_MTases_sf"/>
</dbReference>
<comment type="caution">
    <text evidence="1">The sequence shown here is derived from an EMBL/GenBank/DDBJ whole genome shotgun (WGS) entry which is preliminary data.</text>
</comment>
<dbReference type="Gene3D" id="3.40.50.150">
    <property type="entry name" value="Vaccinia Virus protein VP39"/>
    <property type="match status" value="1"/>
</dbReference>
<organism evidence="1 2">
    <name type="scientific">Henriciella mobilis</name>
    <dbReference type="NCBI Taxonomy" id="2305467"/>
    <lineage>
        <taxon>Bacteria</taxon>
        <taxon>Pseudomonadati</taxon>
        <taxon>Pseudomonadota</taxon>
        <taxon>Alphaproteobacteria</taxon>
        <taxon>Hyphomonadales</taxon>
        <taxon>Hyphomonadaceae</taxon>
        <taxon>Henriciella</taxon>
    </lineage>
</organism>
<dbReference type="OrthoDB" id="9793351at2"/>
<reference evidence="1 2" key="1">
    <citation type="submission" date="2018-08" db="EMBL/GenBank/DDBJ databases">
        <title>Henriciella mobilis sp. nov., isolated from seawater.</title>
        <authorList>
            <person name="Cheng H."/>
            <person name="Wu Y.-H."/>
            <person name="Xu X.-W."/>
            <person name="Guo L.-L."/>
        </authorList>
    </citation>
    <scope>NUCLEOTIDE SEQUENCE [LARGE SCALE GENOMIC DNA]</scope>
    <source>
        <strain evidence="1 2">JN25</strain>
    </source>
</reference>
<dbReference type="Proteomes" id="UP000266385">
    <property type="component" value="Unassembled WGS sequence"/>
</dbReference>
<dbReference type="EMBL" id="QWFX01000006">
    <property type="protein sequence ID" value="RIJ30098.1"/>
    <property type="molecule type" value="Genomic_DNA"/>
</dbReference>
<protein>
    <submittedName>
        <fullName evidence="1">Spermidine synthase</fullName>
    </submittedName>
</protein>